<evidence type="ECO:0000256" key="12">
    <source>
        <dbReference type="ARBA" id="ARBA00023136"/>
    </source>
</evidence>
<keyword evidence="17" id="KW-1185">Reference proteome</keyword>
<protein>
    <recommendedName>
        <fullName evidence="4 14">Protoporphyrinogen IX oxidase</fullName>
        <shortName evidence="14">PPO</shortName>
        <ecNumber evidence="14">1.3.99.-</ecNumber>
    </recommendedName>
</protein>
<organism evidence="16 17">
    <name type="scientific">Asprobacillus argus</name>
    <dbReference type="NCBI Taxonomy" id="3076534"/>
    <lineage>
        <taxon>Bacteria</taxon>
        <taxon>Pseudomonadati</taxon>
        <taxon>Bacteroidota</taxon>
        <taxon>Flavobacteriia</taxon>
        <taxon>Flavobacteriales</taxon>
        <taxon>Flavobacteriaceae</taxon>
        <taxon>Asprobacillus</taxon>
    </lineage>
</organism>
<feature type="transmembrane region" description="Helical" evidence="14">
    <location>
        <begin position="56"/>
        <end position="77"/>
    </location>
</feature>
<evidence type="ECO:0000256" key="2">
    <source>
        <dbReference type="ARBA" id="ARBA00005073"/>
    </source>
</evidence>
<keyword evidence="7 14" id="KW-0812">Transmembrane</keyword>
<keyword evidence="12 14" id="KW-0472">Membrane</keyword>
<dbReference type="Proteomes" id="UP001257277">
    <property type="component" value="Unassembled WGS sequence"/>
</dbReference>
<keyword evidence="6 14" id="KW-0349">Heme</keyword>
<dbReference type="HAMAP" id="MF_02239">
    <property type="entry name" value="HemJ"/>
    <property type="match status" value="1"/>
</dbReference>
<name>A0ABU3LGQ0_9FLAO</name>
<evidence type="ECO:0000313" key="17">
    <source>
        <dbReference type="Proteomes" id="UP001257277"/>
    </source>
</evidence>
<feature type="compositionally biased region" description="Acidic residues" evidence="15">
    <location>
        <begin position="182"/>
        <end position="200"/>
    </location>
</feature>
<proteinExistence type="inferred from homology"/>
<evidence type="ECO:0000256" key="6">
    <source>
        <dbReference type="ARBA" id="ARBA00022617"/>
    </source>
</evidence>
<evidence type="ECO:0000256" key="10">
    <source>
        <dbReference type="ARBA" id="ARBA00023002"/>
    </source>
</evidence>
<feature type="transmembrane region" description="Helical" evidence="14">
    <location>
        <begin position="126"/>
        <end position="144"/>
    </location>
</feature>
<evidence type="ECO:0000256" key="8">
    <source>
        <dbReference type="ARBA" id="ARBA00022723"/>
    </source>
</evidence>
<dbReference type="RefSeq" id="WP_349242156.1">
    <property type="nucleotide sequence ID" value="NZ_JAVTTO010000004.1"/>
</dbReference>
<evidence type="ECO:0000256" key="7">
    <source>
        <dbReference type="ARBA" id="ARBA00022692"/>
    </source>
</evidence>
<comment type="catalytic activity">
    <reaction evidence="13 14">
        <text>protoporphyrinogen IX + 3 A = protoporphyrin IX + 3 AH2</text>
        <dbReference type="Rhea" id="RHEA:62000"/>
        <dbReference type="ChEBI" id="CHEBI:13193"/>
        <dbReference type="ChEBI" id="CHEBI:17499"/>
        <dbReference type="ChEBI" id="CHEBI:57306"/>
        <dbReference type="ChEBI" id="CHEBI:57307"/>
    </reaction>
</comment>
<sequence length="200" mass="23441">MGFLYVKALHIIFVVTWFAGLFYIVRLFIYQTEAEGKDEPAKEILQTQYKLMSKRLWYIITWPSGILATIFGLWMLFSTPSYLTFGWMHVKLSFVFALFFYHGACHRIFLQLQNDEVKYTSFKLRIWNEVATIILFAIVFLVVLKSAISWVWGVIGIILFGILLMLSIKLYKNIRAKKDWESSEGEEGHENEEGDENVEI</sequence>
<keyword evidence="11 14" id="KW-0408">Iron</keyword>
<comment type="subunit">
    <text evidence="14">Homodimer.</text>
</comment>
<evidence type="ECO:0000256" key="4">
    <source>
        <dbReference type="ARBA" id="ARBA00017504"/>
    </source>
</evidence>
<keyword evidence="10 14" id="KW-0560">Oxidoreductase</keyword>
<evidence type="ECO:0000256" key="1">
    <source>
        <dbReference type="ARBA" id="ARBA00004651"/>
    </source>
</evidence>
<keyword evidence="9 14" id="KW-1133">Transmembrane helix</keyword>
<evidence type="ECO:0000256" key="5">
    <source>
        <dbReference type="ARBA" id="ARBA00022475"/>
    </source>
</evidence>
<comment type="pathway">
    <text evidence="2 14">Porphyrin-containing compound metabolism; protoporphyrin-IX biosynthesis; protoporphyrin-IX from protoporphyrinogen-IX: step 1/1.</text>
</comment>
<comment type="similarity">
    <text evidence="3 14">Belongs to the HemJ family.</text>
</comment>
<comment type="subcellular location">
    <subcellularLocation>
        <location evidence="1 14">Cell membrane</location>
        <topology evidence="1 14">Multi-pass membrane protein</topology>
    </subcellularLocation>
</comment>
<dbReference type="PANTHER" id="PTHR40255">
    <property type="entry name" value="UPF0093 MEMBRANE PROTEIN SLR1790"/>
    <property type="match status" value="1"/>
</dbReference>
<evidence type="ECO:0000256" key="13">
    <source>
        <dbReference type="ARBA" id="ARBA00048390"/>
    </source>
</evidence>
<reference evidence="16 17" key="1">
    <citation type="submission" date="2023-09" db="EMBL/GenBank/DDBJ databases">
        <title>Novel taxa isolated from Blanes Bay.</title>
        <authorList>
            <person name="Rey-Velasco X."/>
            <person name="Lucena T."/>
        </authorList>
    </citation>
    <scope>NUCLEOTIDE SEQUENCE [LARGE SCALE GENOMIC DNA]</scope>
    <source>
        <strain evidence="16 17">S356</strain>
    </source>
</reference>
<comment type="caution">
    <text evidence="16">The sequence shown here is derived from an EMBL/GenBank/DDBJ whole genome shotgun (WGS) entry which is preliminary data.</text>
</comment>
<comment type="function">
    <text evidence="14">Catalyzes the oxidation of protoporphyrinogen IX to protoporphyrin IX.</text>
</comment>
<evidence type="ECO:0000256" key="14">
    <source>
        <dbReference type="HAMAP-Rule" id="MF_02239"/>
    </source>
</evidence>
<accession>A0ABU3LGQ0</accession>
<dbReference type="EMBL" id="JAVTTO010000004">
    <property type="protein sequence ID" value="MDT7832904.1"/>
    <property type="molecule type" value="Genomic_DNA"/>
</dbReference>
<feature type="transmembrane region" description="Helical" evidence="14">
    <location>
        <begin position="83"/>
        <end position="105"/>
    </location>
</feature>
<dbReference type="PANTHER" id="PTHR40255:SF1">
    <property type="entry name" value="PROTOPORPHYRINOGEN IX OXIDASE"/>
    <property type="match status" value="1"/>
</dbReference>
<evidence type="ECO:0000313" key="16">
    <source>
        <dbReference type="EMBL" id="MDT7832904.1"/>
    </source>
</evidence>
<keyword evidence="8 14" id="KW-0479">Metal-binding</keyword>
<dbReference type="InterPro" id="IPR005265">
    <property type="entry name" value="HemJ-like"/>
</dbReference>
<gene>
    <name evidence="16" type="ORF">RQM59_10970</name>
</gene>
<evidence type="ECO:0000256" key="3">
    <source>
        <dbReference type="ARBA" id="ARBA00006501"/>
    </source>
</evidence>
<dbReference type="Pfam" id="PF03653">
    <property type="entry name" value="UPF0093"/>
    <property type="match status" value="1"/>
</dbReference>
<feature type="region of interest" description="Disordered" evidence="15">
    <location>
        <begin position="180"/>
        <end position="200"/>
    </location>
</feature>
<feature type="transmembrane region" description="Helical" evidence="14">
    <location>
        <begin position="150"/>
        <end position="168"/>
    </location>
</feature>
<keyword evidence="5 14" id="KW-1003">Cell membrane</keyword>
<comment type="cofactor">
    <cofactor evidence="14">
        <name>heme b</name>
        <dbReference type="ChEBI" id="CHEBI:60344"/>
    </cofactor>
    <text evidence="14">Binds 1 heme b (iron(II)-protoporphyrin IX) group per subunit.</text>
</comment>
<evidence type="ECO:0000256" key="9">
    <source>
        <dbReference type="ARBA" id="ARBA00022989"/>
    </source>
</evidence>
<feature type="binding site" description="axial binding residue" evidence="14">
    <location>
        <position position="10"/>
    </location>
    <ligand>
        <name>heme</name>
        <dbReference type="ChEBI" id="CHEBI:30413"/>
    </ligand>
    <ligandPart>
        <name>Fe</name>
        <dbReference type="ChEBI" id="CHEBI:18248"/>
    </ligandPart>
</feature>
<feature type="transmembrane region" description="Helical" evidence="14">
    <location>
        <begin position="6"/>
        <end position="29"/>
    </location>
</feature>
<evidence type="ECO:0000256" key="15">
    <source>
        <dbReference type="SAM" id="MobiDB-lite"/>
    </source>
</evidence>
<evidence type="ECO:0000256" key="11">
    <source>
        <dbReference type="ARBA" id="ARBA00023004"/>
    </source>
</evidence>
<dbReference type="EC" id="1.3.99.-" evidence="14"/>
<feature type="binding site" description="axial binding residue" evidence="14">
    <location>
        <position position="91"/>
    </location>
    <ligand>
        <name>heme</name>
        <dbReference type="ChEBI" id="CHEBI:30413"/>
    </ligand>
    <ligandPart>
        <name>Fe</name>
        <dbReference type="ChEBI" id="CHEBI:18248"/>
    </ligandPart>
</feature>